<gene>
    <name evidence="1" type="ORF">NDU88_001964</name>
</gene>
<name>A0AAV7MQ01_PLEWA</name>
<keyword evidence="2" id="KW-1185">Reference proteome</keyword>
<proteinExistence type="predicted"/>
<dbReference type="AlphaFoldDB" id="A0AAV7MQ01"/>
<protein>
    <submittedName>
        <fullName evidence="1">Uncharacterized protein</fullName>
    </submittedName>
</protein>
<dbReference type="EMBL" id="JANPWB010000013">
    <property type="protein sequence ID" value="KAJ1104554.1"/>
    <property type="molecule type" value="Genomic_DNA"/>
</dbReference>
<reference evidence="1" key="1">
    <citation type="journal article" date="2022" name="bioRxiv">
        <title>Sequencing and chromosome-scale assembly of the giantPleurodeles waltlgenome.</title>
        <authorList>
            <person name="Brown T."/>
            <person name="Elewa A."/>
            <person name="Iarovenko S."/>
            <person name="Subramanian E."/>
            <person name="Araus A.J."/>
            <person name="Petzold A."/>
            <person name="Susuki M."/>
            <person name="Suzuki K.-i.T."/>
            <person name="Hayashi T."/>
            <person name="Toyoda A."/>
            <person name="Oliveira C."/>
            <person name="Osipova E."/>
            <person name="Leigh N.D."/>
            <person name="Simon A."/>
            <person name="Yun M.H."/>
        </authorList>
    </citation>
    <scope>NUCLEOTIDE SEQUENCE</scope>
    <source>
        <strain evidence="1">20211129_DDA</strain>
        <tissue evidence="1">Liver</tissue>
    </source>
</reference>
<comment type="caution">
    <text evidence="1">The sequence shown here is derived from an EMBL/GenBank/DDBJ whole genome shotgun (WGS) entry which is preliminary data.</text>
</comment>
<dbReference type="Proteomes" id="UP001066276">
    <property type="component" value="Chromosome 9"/>
</dbReference>
<sequence length="93" mass="10676">METPLVVGREMATEIVRTYIQDSGQMICYQANLMVLCPGPWSKSFSAEKVRAHSSLFVYIPHRGSIVRQDLNRRDGRKALRARRTARNSNRLI</sequence>
<accession>A0AAV7MQ01</accession>
<organism evidence="1 2">
    <name type="scientific">Pleurodeles waltl</name>
    <name type="common">Iberian ribbed newt</name>
    <dbReference type="NCBI Taxonomy" id="8319"/>
    <lineage>
        <taxon>Eukaryota</taxon>
        <taxon>Metazoa</taxon>
        <taxon>Chordata</taxon>
        <taxon>Craniata</taxon>
        <taxon>Vertebrata</taxon>
        <taxon>Euteleostomi</taxon>
        <taxon>Amphibia</taxon>
        <taxon>Batrachia</taxon>
        <taxon>Caudata</taxon>
        <taxon>Salamandroidea</taxon>
        <taxon>Salamandridae</taxon>
        <taxon>Pleurodelinae</taxon>
        <taxon>Pleurodeles</taxon>
    </lineage>
</organism>
<evidence type="ECO:0000313" key="2">
    <source>
        <dbReference type="Proteomes" id="UP001066276"/>
    </source>
</evidence>
<evidence type="ECO:0000313" key="1">
    <source>
        <dbReference type="EMBL" id="KAJ1104554.1"/>
    </source>
</evidence>